<reference evidence="7 8" key="1">
    <citation type="submission" date="2019-07" db="EMBL/GenBank/DDBJ databases">
        <title>Genome sequencing of the stress-tolerant strain Azospirillum brasilense Az19.</title>
        <authorList>
            <person name="Maroniche G.A."/>
            <person name="Garcia J.E."/>
            <person name="Pagnussat L."/>
            <person name="Amenta M."/>
            <person name="Creus C.M."/>
        </authorList>
    </citation>
    <scope>NUCLEOTIDE SEQUENCE [LARGE SCALE GENOMIC DNA]</scope>
    <source>
        <strain evidence="7 8">Az19</strain>
    </source>
</reference>
<dbReference type="RefSeq" id="WP_149650836.1">
    <property type="nucleotide sequence ID" value="NZ_VEWN01000012.1"/>
</dbReference>
<organism evidence="7 8">
    <name type="scientific">Azospirillum argentinense</name>
    <dbReference type="NCBI Taxonomy" id="2970906"/>
    <lineage>
        <taxon>Bacteria</taxon>
        <taxon>Pseudomonadati</taxon>
        <taxon>Pseudomonadota</taxon>
        <taxon>Alphaproteobacteria</taxon>
        <taxon>Rhodospirillales</taxon>
        <taxon>Azospirillaceae</taxon>
        <taxon>Azospirillum</taxon>
    </lineage>
</organism>
<evidence type="ECO:0000313" key="8">
    <source>
        <dbReference type="Proteomes" id="UP000325333"/>
    </source>
</evidence>
<dbReference type="Gene3D" id="3.40.50.300">
    <property type="entry name" value="P-loop containing nucleotide triphosphate hydrolases"/>
    <property type="match status" value="1"/>
</dbReference>
<dbReference type="GO" id="GO:0016020">
    <property type="term" value="C:membrane"/>
    <property type="evidence" value="ECO:0007669"/>
    <property type="project" value="InterPro"/>
</dbReference>
<sequence length="470" mass="51208">MPPESALPETTAAEAGSGSVGEGSAAREIAIQAAGLGKVYPIFRKPQDRLKQMICRGRRKYYDEYWALRGIDLTVRKGETIAVIGRNGSGKSTFLQLVCGTLTPSLGTIAVNGRIAALLELGAGFNPEFTGRENVYLAASVLGLTTAQIDERYASIAEFAGIGDFIEQPVKLYSSGMYARLAFAVAAHVDADILIVDEILAVGDAAFTQKCMRFIHKFRETGTLFFVSHDTSQVVSLCDRAVWLENGEVREIGLAKDVCYHYVADLHSERDTSNAFRIGGSRKTPAAAAVPVQDPRDEILKSSQHRNSIEIFEFNDESPWYGVQGARIVGVELLDPQGHVLPSLDGGEEVVLKVTCRAEKDLFSPIIGFYIKDRIGQNLFGDNTFLSHANAPLAVAAGQEFAARFRFQMPYLPVGDFAVVAAIAEGTQHDHIQHHWVDDALFFRVHASHVSRGLVGIPMHDIALGIEEAC</sequence>
<comment type="similarity">
    <text evidence="1">Belongs to the ABC transporter superfamily.</text>
</comment>
<dbReference type="CDD" id="cd10147">
    <property type="entry name" value="Wzt_C-like"/>
    <property type="match status" value="1"/>
</dbReference>
<dbReference type="GO" id="GO:0005524">
    <property type="term" value="F:ATP binding"/>
    <property type="evidence" value="ECO:0007669"/>
    <property type="project" value="UniProtKB-KW"/>
</dbReference>
<dbReference type="SMART" id="SM00382">
    <property type="entry name" value="AAA"/>
    <property type="match status" value="1"/>
</dbReference>
<dbReference type="InterPro" id="IPR003439">
    <property type="entry name" value="ABC_transporter-like_ATP-bd"/>
</dbReference>
<dbReference type="PANTHER" id="PTHR46743">
    <property type="entry name" value="TEICHOIC ACIDS EXPORT ATP-BINDING PROTEIN TAGH"/>
    <property type="match status" value="1"/>
</dbReference>
<keyword evidence="3" id="KW-0547">Nucleotide-binding</keyword>
<evidence type="ECO:0000256" key="2">
    <source>
        <dbReference type="ARBA" id="ARBA00022448"/>
    </source>
</evidence>
<name>A0A5B0KRG7_9PROT</name>
<dbReference type="InterPro" id="IPR015860">
    <property type="entry name" value="ABC_transpr_TagH-like"/>
</dbReference>
<dbReference type="InterPro" id="IPR003593">
    <property type="entry name" value="AAA+_ATPase"/>
</dbReference>
<evidence type="ECO:0000259" key="6">
    <source>
        <dbReference type="PROSITE" id="PS50893"/>
    </source>
</evidence>
<accession>A0A5B0KRG7</accession>
<keyword evidence="2" id="KW-0813">Transport</keyword>
<dbReference type="InterPro" id="IPR027417">
    <property type="entry name" value="P-loop_NTPase"/>
</dbReference>
<evidence type="ECO:0000256" key="5">
    <source>
        <dbReference type="SAM" id="MobiDB-lite"/>
    </source>
</evidence>
<evidence type="ECO:0000256" key="1">
    <source>
        <dbReference type="ARBA" id="ARBA00005417"/>
    </source>
</evidence>
<dbReference type="Gene3D" id="2.70.50.60">
    <property type="entry name" value="abc- transporter (atp binding component) like domain"/>
    <property type="match status" value="1"/>
</dbReference>
<dbReference type="InterPro" id="IPR050683">
    <property type="entry name" value="Bact_Polysacc_Export_ATP-bd"/>
</dbReference>
<dbReference type="GO" id="GO:0140359">
    <property type="term" value="F:ABC-type transporter activity"/>
    <property type="evidence" value="ECO:0007669"/>
    <property type="project" value="InterPro"/>
</dbReference>
<dbReference type="Proteomes" id="UP000325333">
    <property type="component" value="Unassembled WGS sequence"/>
</dbReference>
<dbReference type="PROSITE" id="PS50893">
    <property type="entry name" value="ABC_TRANSPORTER_2"/>
    <property type="match status" value="1"/>
</dbReference>
<comment type="caution">
    <text evidence="7">The sequence shown here is derived from an EMBL/GenBank/DDBJ whole genome shotgun (WGS) entry which is preliminary data.</text>
</comment>
<dbReference type="SUPFAM" id="SSF52540">
    <property type="entry name" value="P-loop containing nucleoside triphosphate hydrolases"/>
    <property type="match status" value="1"/>
</dbReference>
<dbReference type="Pfam" id="PF00005">
    <property type="entry name" value="ABC_tran"/>
    <property type="match status" value="1"/>
</dbReference>
<dbReference type="InterPro" id="IPR029439">
    <property type="entry name" value="Wzt_C"/>
</dbReference>
<dbReference type="CDD" id="cd03220">
    <property type="entry name" value="ABC_KpsT_Wzt"/>
    <property type="match status" value="1"/>
</dbReference>
<dbReference type="PANTHER" id="PTHR46743:SF2">
    <property type="entry name" value="TEICHOIC ACIDS EXPORT ATP-BINDING PROTEIN TAGH"/>
    <property type="match status" value="1"/>
</dbReference>
<evidence type="ECO:0000313" key="7">
    <source>
        <dbReference type="EMBL" id="KAA1054028.1"/>
    </source>
</evidence>
<evidence type="ECO:0000256" key="4">
    <source>
        <dbReference type="ARBA" id="ARBA00022840"/>
    </source>
</evidence>
<proteinExistence type="inferred from homology"/>
<keyword evidence="4" id="KW-0067">ATP-binding</keyword>
<dbReference type="Pfam" id="PF14524">
    <property type="entry name" value="Wzt_C"/>
    <property type="match status" value="1"/>
</dbReference>
<protein>
    <recommendedName>
        <fullName evidence="6">ABC transporter domain-containing protein</fullName>
    </recommendedName>
</protein>
<dbReference type="GO" id="GO:0016887">
    <property type="term" value="F:ATP hydrolysis activity"/>
    <property type="evidence" value="ECO:0007669"/>
    <property type="project" value="InterPro"/>
</dbReference>
<feature type="region of interest" description="Disordered" evidence="5">
    <location>
        <begin position="1"/>
        <end position="20"/>
    </location>
</feature>
<dbReference type="EMBL" id="VEWN01000012">
    <property type="protein sequence ID" value="KAA1054028.1"/>
    <property type="molecule type" value="Genomic_DNA"/>
</dbReference>
<feature type="domain" description="ABC transporter" evidence="6">
    <location>
        <begin position="48"/>
        <end position="271"/>
    </location>
</feature>
<evidence type="ECO:0000256" key="3">
    <source>
        <dbReference type="ARBA" id="ARBA00022741"/>
    </source>
</evidence>
<gene>
    <name evidence="7" type="ORF">FH063_002263</name>
</gene>
<dbReference type="AlphaFoldDB" id="A0A5B0KRG7"/>